<dbReference type="eggNOG" id="ENOG502QQKC">
    <property type="taxonomic scope" value="Eukaryota"/>
</dbReference>
<feature type="compositionally biased region" description="Basic residues" evidence="2">
    <location>
        <begin position="33"/>
        <end position="48"/>
    </location>
</feature>
<evidence type="ECO:0000313" key="4">
    <source>
        <dbReference type="RefSeq" id="XP_010252885.1"/>
    </source>
</evidence>
<feature type="region of interest" description="Disordered" evidence="2">
    <location>
        <begin position="89"/>
        <end position="244"/>
    </location>
</feature>
<sequence>MATSAFKSTTKRSPIGPTTTRTPEDAGSSNRAASHHRRSRSLSRFSHRFHSEDSEDLPAPRGRFVNTVRGSGFPEISLDDLANELFPSIDANGIEDSERHRSTRRSSDVNSYAMASQRRGRSVSRHYSRAGEGKGVFDNPSERKGVSDGSSGGKGVSDGSSRRRRSLSVARYQFSDSEQSNVSSVRQSDVDNSRNTSNGANQKSLGNGICQKPSSCRPTDPKQQFGLRRSMSQKDLPKSHDSFSSYSSALTDDEVWDAHSSKHGIERIIQAVYAQKKIEHPTEDGLETGLYEVMRKELRHAVEEIRTELAQVMVNTKPSVENSDCLQSNNSDVDVLQAVDAIRKNYSTKLEQSEKRKHDLQAEIMAEEQRGRELSNIVRELLPDQKSTATPKRPSRARKRSNDRTRVSKCLAHEAEKYFEDFISSVEDTDISSFDGERSDASSTLGGTTKLRDPMIHCGEAETIGTPARANSLPVEMDGIVLPWLQWETSNDGSPLSFKGRKEVPVKLQTDVCDAVQGGSTENNKNNCFASSCGGWSSGGESASLAYRDLVSRFEPLSCKSHSVASGPRQSYFDMDEYLHLQHQEYALFEGWRQRQRINSGGLLLCSKYM</sequence>
<proteinExistence type="predicted"/>
<name>A0A1U7ZWK1_NELNU</name>
<evidence type="ECO:0000256" key="2">
    <source>
        <dbReference type="SAM" id="MobiDB-lite"/>
    </source>
</evidence>
<evidence type="ECO:0000256" key="1">
    <source>
        <dbReference type="SAM" id="Coils"/>
    </source>
</evidence>
<organism evidence="3 4">
    <name type="scientific">Nelumbo nucifera</name>
    <name type="common">Sacred lotus</name>
    <dbReference type="NCBI Taxonomy" id="4432"/>
    <lineage>
        <taxon>Eukaryota</taxon>
        <taxon>Viridiplantae</taxon>
        <taxon>Streptophyta</taxon>
        <taxon>Embryophyta</taxon>
        <taxon>Tracheophyta</taxon>
        <taxon>Spermatophyta</taxon>
        <taxon>Magnoliopsida</taxon>
        <taxon>Proteales</taxon>
        <taxon>Nelumbonaceae</taxon>
        <taxon>Nelumbo</taxon>
    </lineage>
</organism>
<feature type="region of interest" description="Disordered" evidence="2">
    <location>
        <begin position="1"/>
        <end position="73"/>
    </location>
</feature>
<dbReference type="InParanoid" id="A0A1U7ZWK1"/>
<dbReference type="OMA" id="SMDRHRW"/>
<gene>
    <name evidence="4" type="primary">LOC104594334</name>
</gene>
<feature type="compositionally biased region" description="Basic residues" evidence="2">
    <location>
        <begin position="118"/>
        <end position="128"/>
    </location>
</feature>
<feature type="region of interest" description="Disordered" evidence="2">
    <location>
        <begin position="433"/>
        <end position="452"/>
    </location>
</feature>
<dbReference type="GeneID" id="104594334"/>
<protein>
    <submittedName>
        <fullName evidence="4">Uncharacterized protein LOC104594334 isoform X1</fullName>
    </submittedName>
</protein>
<feature type="coiled-coil region" evidence="1">
    <location>
        <begin position="343"/>
        <end position="370"/>
    </location>
</feature>
<dbReference type="FunCoup" id="A0A1U7ZWK1">
    <property type="interactions" value="1677"/>
</dbReference>
<evidence type="ECO:0000313" key="3">
    <source>
        <dbReference type="Proteomes" id="UP000189703"/>
    </source>
</evidence>
<feature type="compositionally biased region" description="Polar residues" evidence="2">
    <location>
        <begin position="174"/>
        <end position="187"/>
    </location>
</feature>
<dbReference type="OrthoDB" id="1911931at2759"/>
<reference evidence="4" key="1">
    <citation type="submission" date="2025-08" db="UniProtKB">
        <authorList>
            <consortium name="RefSeq"/>
        </authorList>
    </citation>
    <scope>IDENTIFICATION</scope>
</reference>
<dbReference type="PANTHER" id="PTHR34466">
    <property type="entry name" value="OS11G0129800 PROTEIN"/>
    <property type="match status" value="1"/>
</dbReference>
<keyword evidence="1" id="KW-0175">Coiled coil</keyword>
<dbReference type="AlphaFoldDB" id="A0A1U7ZWK1"/>
<keyword evidence="3" id="KW-1185">Reference proteome</keyword>
<feature type="region of interest" description="Disordered" evidence="2">
    <location>
        <begin position="376"/>
        <end position="407"/>
    </location>
</feature>
<dbReference type="PANTHER" id="PTHR34466:SF1">
    <property type="entry name" value="OS06G0609800 PROTEIN"/>
    <property type="match status" value="1"/>
</dbReference>
<dbReference type="KEGG" id="nnu:104594334"/>
<feature type="compositionally biased region" description="Polar residues" evidence="2">
    <location>
        <begin position="1"/>
        <end position="21"/>
    </location>
</feature>
<accession>A0A1U7ZWK1</accession>
<feature type="compositionally biased region" description="Polar residues" evidence="2">
    <location>
        <begin position="193"/>
        <end position="205"/>
    </location>
</feature>
<dbReference type="Proteomes" id="UP000189703">
    <property type="component" value="Unplaced"/>
</dbReference>
<dbReference type="RefSeq" id="XP_010252885.1">
    <property type="nucleotide sequence ID" value="XM_010254583.2"/>
</dbReference>